<proteinExistence type="predicted"/>
<name>A0A239LHG0_9NOCA</name>
<evidence type="ECO:0000313" key="1">
    <source>
        <dbReference type="EMBL" id="SNT29352.1"/>
    </source>
</evidence>
<sequence length="33" mass="3826">MTSPEHDDDTEPRPTSFLQMFLDAENRDDAESQ</sequence>
<gene>
    <name evidence="1" type="ORF">SAMN05421642_11329</name>
</gene>
<evidence type="ECO:0000313" key="2">
    <source>
        <dbReference type="Proteomes" id="UP000198327"/>
    </source>
</evidence>
<dbReference type="Proteomes" id="UP000198327">
    <property type="component" value="Unassembled WGS sequence"/>
</dbReference>
<protein>
    <submittedName>
        <fullName evidence="1">Uncharacterized protein</fullName>
    </submittedName>
</protein>
<organism evidence="1 2">
    <name type="scientific">Rhodococcoides kyotonense</name>
    <dbReference type="NCBI Taxonomy" id="398843"/>
    <lineage>
        <taxon>Bacteria</taxon>
        <taxon>Bacillati</taxon>
        <taxon>Actinomycetota</taxon>
        <taxon>Actinomycetes</taxon>
        <taxon>Mycobacteriales</taxon>
        <taxon>Nocardiaceae</taxon>
        <taxon>Rhodococcoides</taxon>
    </lineage>
</organism>
<reference evidence="2" key="1">
    <citation type="submission" date="2017-06" db="EMBL/GenBank/DDBJ databases">
        <authorList>
            <person name="Varghese N."/>
            <person name="Submissions S."/>
        </authorList>
    </citation>
    <scope>NUCLEOTIDE SEQUENCE [LARGE SCALE GENOMIC DNA]</scope>
    <source>
        <strain evidence="2">JCM 23211</strain>
    </source>
</reference>
<keyword evidence="2" id="KW-1185">Reference proteome</keyword>
<dbReference type="AlphaFoldDB" id="A0A239LHG0"/>
<accession>A0A239LHG0</accession>
<dbReference type="EMBL" id="FZOW01000013">
    <property type="protein sequence ID" value="SNT29352.1"/>
    <property type="molecule type" value="Genomic_DNA"/>
</dbReference>